<dbReference type="Proteomes" id="UP000663861">
    <property type="component" value="Unassembled WGS sequence"/>
</dbReference>
<organism evidence="2 3">
    <name type="scientific">Rhizoctonia solani</name>
    <dbReference type="NCBI Taxonomy" id="456999"/>
    <lineage>
        <taxon>Eukaryota</taxon>
        <taxon>Fungi</taxon>
        <taxon>Dikarya</taxon>
        <taxon>Basidiomycota</taxon>
        <taxon>Agaricomycotina</taxon>
        <taxon>Agaricomycetes</taxon>
        <taxon>Cantharellales</taxon>
        <taxon>Ceratobasidiaceae</taxon>
        <taxon>Rhizoctonia</taxon>
    </lineage>
</organism>
<dbReference type="InterPro" id="IPR002075">
    <property type="entry name" value="NTF2_dom"/>
</dbReference>
<dbReference type="Gene3D" id="3.10.450.50">
    <property type="match status" value="1"/>
</dbReference>
<dbReference type="GO" id="GO:0006913">
    <property type="term" value="P:nucleocytoplasmic transport"/>
    <property type="evidence" value="ECO:0007669"/>
    <property type="project" value="InterPro"/>
</dbReference>
<dbReference type="CDD" id="cd00780">
    <property type="entry name" value="NTF2"/>
    <property type="match status" value="1"/>
</dbReference>
<feature type="domain" description="Nuclear transport factor 2" evidence="1">
    <location>
        <begin position="69"/>
        <end position="157"/>
    </location>
</feature>
<gene>
    <name evidence="2" type="ORF">RDB_LOCUS20404</name>
</gene>
<sequence>MWRDCFTSTTFTSLDLTCNNYGYTSRHPCDSRTLRVNINPDFFDSRPISKLTHFFAYSSSVDIANRGAADFLRLYYRAYDAPYRIETVPRFYRPTSNITWNGTPVSGTDELRQLLEAMPRSDHDVQSYDCHPIPGSSVPGPQPRPPSLLVTVTGTVRHGPPPQPNPATAAKKAVFENEPRVFNQTFILIPDETAAAGEPKYFVKADSLRFVG</sequence>
<reference evidence="2" key="1">
    <citation type="submission" date="2021-01" db="EMBL/GenBank/DDBJ databases">
        <authorList>
            <person name="Kaushik A."/>
        </authorList>
    </citation>
    <scope>NUCLEOTIDE SEQUENCE</scope>
    <source>
        <strain evidence="2">AG4-RS23</strain>
    </source>
</reference>
<comment type="caution">
    <text evidence="2">The sequence shown here is derived from an EMBL/GenBank/DDBJ whole genome shotgun (WGS) entry which is preliminary data.</text>
</comment>
<dbReference type="PANTHER" id="PTHR12612">
    <property type="entry name" value="NUCLEAR TRANSPORT FACTOR 2"/>
    <property type="match status" value="1"/>
</dbReference>
<dbReference type="InterPro" id="IPR032710">
    <property type="entry name" value="NTF2-like_dom_sf"/>
</dbReference>
<dbReference type="AlphaFoldDB" id="A0A8H2XHG5"/>
<evidence type="ECO:0000259" key="1">
    <source>
        <dbReference type="Pfam" id="PF02136"/>
    </source>
</evidence>
<evidence type="ECO:0000313" key="3">
    <source>
        <dbReference type="Proteomes" id="UP000663861"/>
    </source>
</evidence>
<dbReference type="InterPro" id="IPR018222">
    <property type="entry name" value="Nuclear_transport_factor_2_euk"/>
</dbReference>
<accession>A0A8H2XHG5</accession>
<dbReference type="InterPro" id="IPR045875">
    <property type="entry name" value="NTF2"/>
</dbReference>
<dbReference type="EMBL" id="CAJMWY010000292">
    <property type="protein sequence ID" value="CAE6426607.1"/>
    <property type="molecule type" value="Genomic_DNA"/>
</dbReference>
<protein>
    <recommendedName>
        <fullName evidence="1">Nuclear transport factor 2 domain-containing protein</fullName>
    </recommendedName>
</protein>
<proteinExistence type="predicted"/>
<evidence type="ECO:0000313" key="2">
    <source>
        <dbReference type="EMBL" id="CAE6426607.1"/>
    </source>
</evidence>
<dbReference type="Pfam" id="PF02136">
    <property type="entry name" value="NTF2"/>
    <property type="match status" value="1"/>
</dbReference>
<dbReference type="SUPFAM" id="SSF54427">
    <property type="entry name" value="NTF2-like"/>
    <property type="match status" value="1"/>
</dbReference>
<name>A0A8H2XHG5_9AGAM</name>